<dbReference type="EMBL" id="JOTM01000010">
    <property type="protein sequence ID" value="KEK24016.1"/>
    <property type="molecule type" value="Genomic_DNA"/>
</dbReference>
<keyword evidence="5 6" id="KW-0472">Membrane</keyword>
<dbReference type="AlphaFoldDB" id="A0A073KBX3"/>
<name>A0A073KBX3_9BACI</name>
<comment type="similarity">
    <text evidence="2">Belongs to the UPF0057 (PMP3) family.</text>
</comment>
<dbReference type="RefSeq" id="WP_033674875.1">
    <property type="nucleotide sequence ID" value="NZ_JOTM01000010.1"/>
</dbReference>
<protein>
    <submittedName>
        <fullName evidence="7">Hemolysin BL lytic component L2</fullName>
    </submittedName>
</protein>
<gene>
    <name evidence="7" type="ORF">BAGA_04705</name>
</gene>
<comment type="subcellular location">
    <subcellularLocation>
        <location evidence="1">Membrane</location>
    </subcellularLocation>
</comment>
<evidence type="ECO:0000313" key="8">
    <source>
        <dbReference type="Proteomes" id="UP000027778"/>
    </source>
</evidence>
<feature type="transmembrane region" description="Helical" evidence="6">
    <location>
        <begin position="27"/>
        <end position="46"/>
    </location>
</feature>
<keyword evidence="4 6" id="KW-1133">Transmembrane helix</keyword>
<accession>A0A073KBX3</accession>
<evidence type="ECO:0000256" key="4">
    <source>
        <dbReference type="ARBA" id="ARBA00022989"/>
    </source>
</evidence>
<dbReference type="GO" id="GO:0016020">
    <property type="term" value="C:membrane"/>
    <property type="evidence" value="ECO:0007669"/>
    <property type="project" value="UniProtKB-SubCell"/>
</dbReference>
<evidence type="ECO:0000313" key="7">
    <source>
        <dbReference type="EMBL" id="KEK24016.1"/>
    </source>
</evidence>
<evidence type="ECO:0000256" key="6">
    <source>
        <dbReference type="SAM" id="Phobius"/>
    </source>
</evidence>
<evidence type="ECO:0000256" key="3">
    <source>
        <dbReference type="ARBA" id="ARBA00022692"/>
    </source>
</evidence>
<dbReference type="eggNOG" id="COG0401">
    <property type="taxonomic scope" value="Bacteria"/>
</dbReference>
<evidence type="ECO:0000256" key="5">
    <source>
        <dbReference type="ARBA" id="ARBA00023136"/>
    </source>
</evidence>
<sequence length="70" mass="8010">MMYLLAILFPPLAVLLCGKPFQAIINFFLTLIVWVPGVIHAILVVSDKKADRRLTKQIKAYDKINNRNKN</sequence>
<keyword evidence="8" id="KW-1185">Reference proteome</keyword>
<reference evidence="7 8" key="1">
    <citation type="submission" date="2014-06" db="EMBL/GenBank/DDBJ databases">
        <title>Draft genome sequence of Bacillus gaemokensis JCM 15801 (MCCC 1A00707).</title>
        <authorList>
            <person name="Lai Q."/>
            <person name="Liu Y."/>
            <person name="Shao Z."/>
        </authorList>
    </citation>
    <scope>NUCLEOTIDE SEQUENCE [LARGE SCALE GENOMIC DNA]</scope>
    <source>
        <strain evidence="7 8">JCM 15801</strain>
    </source>
</reference>
<keyword evidence="3 6" id="KW-0812">Transmembrane</keyword>
<dbReference type="InterPro" id="IPR000612">
    <property type="entry name" value="PMP3"/>
</dbReference>
<comment type="caution">
    <text evidence="7">The sequence shown here is derived from an EMBL/GenBank/DDBJ whole genome shotgun (WGS) entry which is preliminary data.</text>
</comment>
<dbReference type="Pfam" id="PF01679">
    <property type="entry name" value="Pmp3"/>
    <property type="match status" value="1"/>
</dbReference>
<evidence type="ECO:0000256" key="2">
    <source>
        <dbReference type="ARBA" id="ARBA00009530"/>
    </source>
</evidence>
<dbReference type="OrthoDB" id="2692128at2"/>
<evidence type="ECO:0000256" key="1">
    <source>
        <dbReference type="ARBA" id="ARBA00004370"/>
    </source>
</evidence>
<dbReference type="Proteomes" id="UP000027778">
    <property type="component" value="Unassembled WGS sequence"/>
</dbReference>
<organism evidence="7 8">
    <name type="scientific">Bacillus gaemokensis</name>
    <dbReference type="NCBI Taxonomy" id="574375"/>
    <lineage>
        <taxon>Bacteria</taxon>
        <taxon>Bacillati</taxon>
        <taxon>Bacillota</taxon>
        <taxon>Bacilli</taxon>
        <taxon>Bacillales</taxon>
        <taxon>Bacillaceae</taxon>
        <taxon>Bacillus</taxon>
        <taxon>Bacillus cereus group</taxon>
    </lineage>
</organism>
<dbReference type="STRING" id="574375.AZF08_15855"/>
<proteinExistence type="inferred from homology"/>